<dbReference type="OrthoDB" id="2375382at2"/>
<feature type="domain" description="Tc1-like transposase DDE" evidence="1">
    <location>
        <begin position="197"/>
        <end position="334"/>
    </location>
</feature>
<dbReference type="AlphaFoldDB" id="A0A2R4WX20"/>
<dbReference type="Pfam" id="PF13358">
    <property type="entry name" value="DDE_3"/>
    <property type="match status" value="1"/>
</dbReference>
<dbReference type="InterPro" id="IPR038717">
    <property type="entry name" value="Tc1-like_DDE_dom"/>
</dbReference>
<evidence type="ECO:0000313" key="3">
    <source>
        <dbReference type="EMBL" id="AWB26093.1"/>
    </source>
</evidence>
<dbReference type="Proteomes" id="UP000244755">
    <property type="component" value="Plasmid unnamed1"/>
</dbReference>
<dbReference type="GO" id="GO:0003676">
    <property type="term" value="F:nucleic acid binding"/>
    <property type="evidence" value="ECO:0007669"/>
    <property type="project" value="InterPro"/>
</dbReference>
<dbReference type="Pfam" id="PF13592">
    <property type="entry name" value="HTH_33"/>
    <property type="match status" value="1"/>
</dbReference>
<dbReference type="Pfam" id="PF13551">
    <property type="entry name" value="HTH_29"/>
    <property type="match status" value="1"/>
</dbReference>
<evidence type="ECO:0000259" key="1">
    <source>
        <dbReference type="Pfam" id="PF13358"/>
    </source>
</evidence>
<reference evidence="3 4" key="1">
    <citation type="submission" date="2018-04" db="EMBL/GenBank/DDBJ databases">
        <title>Methylobacterium sp. PR1016A genome.</title>
        <authorList>
            <person name="Park W."/>
        </authorList>
    </citation>
    <scope>NUCLEOTIDE SEQUENCE [LARGE SCALE GENOMIC DNA]</scope>
    <source>
        <strain evidence="3 4">PR1016A</strain>
        <plasmid evidence="3 4">unnamed1</plasmid>
    </source>
</reference>
<keyword evidence="4" id="KW-1185">Reference proteome</keyword>
<name>A0A2R4WX20_9HYPH</name>
<geneLocation type="plasmid" evidence="3 4">
    <name>unnamed1</name>
</geneLocation>
<dbReference type="InterPro" id="IPR009057">
    <property type="entry name" value="Homeodomain-like_sf"/>
</dbReference>
<sequence>MILSSGLGPEEDAMAAPVPLRSDFDAGSLRALAKGSRDPAQTRRLLALSVISAGGSRSEAAEIGGVGLQTVRDWVLAFNADGPDGLIDGKAPGARPRLNADQRDVLKALVEQGPVPAAHGVVRWRLCDLAQILSEDHGVSVSEQTLSRVLRAMGYRKLSARPRHHAQDPEAAAIFKKNFPDRLAEIAQAVGGKPIEVWFCDEARVGQKNTLTRRWAKRGTRPSAPKDQRTQSAYIFGAICPARGVGAGLVMPRCTTEAMAHHLEEISGTVAPGAHAVLLLDQAGWHTTKKLPVPDNITLLPLPARSPELNPVENLWQFLRDNWLGNRIFKSYADILDHCCDAWNKLIDQPWRIMSIGLRQWTHGF</sequence>
<gene>
    <name evidence="3" type="ORF">DA075_35085</name>
</gene>
<dbReference type="KEGG" id="mee:DA075_35085"/>
<feature type="domain" description="Winged helix-turn helix" evidence="2">
    <location>
        <begin position="121"/>
        <end position="178"/>
    </location>
</feature>
<evidence type="ECO:0000313" key="4">
    <source>
        <dbReference type="Proteomes" id="UP000244755"/>
    </source>
</evidence>
<proteinExistence type="predicted"/>
<dbReference type="Gene3D" id="3.30.420.10">
    <property type="entry name" value="Ribonuclease H-like superfamily/Ribonuclease H"/>
    <property type="match status" value="1"/>
</dbReference>
<dbReference type="SUPFAM" id="SSF46689">
    <property type="entry name" value="Homeodomain-like"/>
    <property type="match status" value="1"/>
</dbReference>
<dbReference type="InterPro" id="IPR047655">
    <property type="entry name" value="Transpos_IS630-like"/>
</dbReference>
<dbReference type="EMBL" id="CP028845">
    <property type="protein sequence ID" value="AWB26093.1"/>
    <property type="molecule type" value="Genomic_DNA"/>
</dbReference>
<protein>
    <submittedName>
        <fullName evidence="3">IS630 family transposase</fullName>
    </submittedName>
</protein>
<dbReference type="InterPro" id="IPR025959">
    <property type="entry name" value="Winged_HTH_dom"/>
</dbReference>
<dbReference type="NCBIfam" id="NF033545">
    <property type="entry name" value="transpos_IS630"/>
    <property type="match status" value="1"/>
</dbReference>
<dbReference type="InterPro" id="IPR036397">
    <property type="entry name" value="RNaseH_sf"/>
</dbReference>
<evidence type="ECO:0000259" key="2">
    <source>
        <dbReference type="Pfam" id="PF13592"/>
    </source>
</evidence>
<organism evidence="3 4">
    <name type="scientific">Methylobacterium currus</name>
    <dbReference type="NCBI Taxonomy" id="2051553"/>
    <lineage>
        <taxon>Bacteria</taxon>
        <taxon>Pseudomonadati</taxon>
        <taxon>Pseudomonadota</taxon>
        <taxon>Alphaproteobacteria</taxon>
        <taxon>Hyphomicrobiales</taxon>
        <taxon>Methylobacteriaceae</taxon>
        <taxon>Methylobacterium</taxon>
    </lineage>
</organism>
<keyword evidence="3" id="KW-0614">Plasmid</keyword>
<accession>A0A2R4WX20</accession>